<evidence type="ECO:0000313" key="5">
    <source>
        <dbReference type="Proteomes" id="UP001549037"/>
    </source>
</evidence>
<proteinExistence type="predicted"/>
<feature type="domain" description="DUF7649" evidence="3">
    <location>
        <begin position="1"/>
        <end position="85"/>
    </location>
</feature>
<dbReference type="PIRSF" id="PIRSF031509">
    <property type="entry name" value="Cell_wall_LiaF/YvqF"/>
    <property type="match status" value="1"/>
</dbReference>
<dbReference type="InterPro" id="IPR047793">
    <property type="entry name" value="LiaF_C"/>
</dbReference>
<keyword evidence="1" id="KW-0472">Membrane</keyword>
<keyword evidence="1" id="KW-0812">Transmembrane</keyword>
<evidence type="ECO:0000313" key="4">
    <source>
        <dbReference type="EMBL" id="MET3635020.1"/>
    </source>
</evidence>
<dbReference type="EMBL" id="JBEPLN010000036">
    <property type="protein sequence ID" value="MET3635020.1"/>
    <property type="molecule type" value="Genomic_DNA"/>
</dbReference>
<dbReference type="RefSeq" id="WP_354369741.1">
    <property type="nucleotide sequence ID" value="NZ_JBEPLN010000036.1"/>
</dbReference>
<sequence length="232" mass="26053">MRKFQLFLLAEALLLTMAAVTILANSVSRFVLILVLTFIALKFYNLGDKINFWLTTSLLILFMIVMLNPYVIAGLLLAVAYTVINHFAQVKKKNREAILHFVENGVALRHNPHQWIGYQMHLDNDSYVFDDINVIRLSGTDVINLNDVILTGCDNVIVIRKVYGPTKIIVPVDVGVKLDLSCIYGNISFLDQTDYDLRNEAIKLQSSGYPDAVKKVKVVINVIAGQTEVVRA</sequence>
<dbReference type="Pfam" id="PF24661">
    <property type="entry name" value="DUF7649"/>
    <property type="match status" value="1"/>
</dbReference>
<feature type="transmembrane region" description="Helical" evidence="1">
    <location>
        <begin position="28"/>
        <end position="46"/>
    </location>
</feature>
<gene>
    <name evidence="4" type="ORF">ABID28_001682</name>
</gene>
<name>A0ABV2JHI4_9STRE</name>
<reference evidence="4 5" key="1">
    <citation type="submission" date="2024-06" db="EMBL/GenBank/DDBJ databases">
        <title>Genomic Encyclopedia of Type Strains, Phase IV (KMG-IV): sequencing the most valuable type-strain genomes for metagenomic binning, comparative biology and taxonomic classification.</title>
        <authorList>
            <person name="Goeker M."/>
        </authorList>
    </citation>
    <scope>NUCLEOTIDE SEQUENCE [LARGE SCALE GENOMIC DNA]</scope>
    <source>
        <strain evidence="4 5">DSM 28302</strain>
    </source>
</reference>
<dbReference type="Pfam" id="PF09922">
    <property type="entry name" value="LiaF-like_C"/>
    <property type="match status" value="1"/>
</dbReference>
<dbReference type="NCBIfam" id="NF040535">
    <property type="entry name" value="LiaF_C_term"/>
    <property type="match status" value="1"/>
</dbReference>
<comment type="caution">
    <text evidence="4">The sequence shown here is derived from an EMBL/GenBank/DDBJ whole genome shotgun (WGS) entry which is preliminary data.</text>
</comment>
<feature type="transmembrane region" description="Helical" evidence="1">
    <location>
        <begin position="58"/>
        <end position="84"/>
    </location>
</feature>
<dbReference type="InterPro" id="IPR024425">
    <property type="entry name" value="LiaF-like_C"/>
</dbReference>
<evidence type="ECO:0000256" key="1">
    <source>
        <dbReference type="SAM" id="Phobius"/>
    </source>
</evidence>
<keyword evidence="5" id="KW-1185">Reference proteome</keyword>
<protein>
    <submittedName>
        <fullName evidence="4">Membrane protein</fullName>
    </submittedName>
</protein>
<evidence type="ECO:0000259" key="3">
    <source>
        <dbReference type="Pfam" id="PF24661"/>
    </source>
</evidence>
<organism evidence="4 5">
    <name type="scientific">Streptococcus porcorum</name>
    <dbReference type="NCBI Taxonomy" id="701526"/>
    <lineage>
        <taxon>Bacteria</taxon>
        <taxon>Bacillati</taxon>
        <taxon>Bacillota</taxon>
        <taxon>Bacilli</taxon>
        <taxon>Lactobacillales</taxon>
        <taxon>Streptococcaceae</taxon>
        <taxon>Streptococcus</taxon>
    </lineage>
</organism>
<dbReference type="InterPro" id="IPR056066">
    <property type="entry name" value="DUF7649"/>
</dbReference>
<keyword evidence="1" id="KW-1133">Transmembrane helix</keyword>
<dbReference type="InterPro" id="IPR016975">
    <property type="entry name" value="Cell_wall_LiaF"/>
</dbReference>
<feature type="domain" description="Cell wall-active antibiotics response LiaF-like C-terminal" evidence="2">
    <location>
        <begin position="115"/>
        <end position="229"/>
    </location>
</feature>
<evidence type="ECO:0000259" key="2">
    <source>
        <dbReference type="Pfam" id="PF09922"/>
    </source>
</evidence>
<dbReference type="Proteomes" id="UP001549037">
    <property type="component" value="Unassembled WGS sequence"/>
</dbReference>
<accession>A0ABV2JHI4</accession>